<dbReference type="InterPro" id="IPR029062">
    <property type="entry name" value="Class_I_gatase-like"/>
</dbReference>
<dbReference type="InterPro" id="IPR011697">
    <property type="entry name" value="Peptidase_C26"/>
</dbReference>
<dbReference type="RefSeq" id="WP_034339584.1">
    <property type="nucleotide sequence ID" value="NZ_CAMXCH010000003.1"/>
</dbReference>
<sequence>MTTFLSPPLIGITLDVLNGSEHEYSAYPWMALRKNYTTITIEAGGIPIGLPPLNPKNIDFILEKLDGLIISGGNFDISPHLYGAQNIHKNVKLNKVRTEFELALVKAAWGKNIPVLGICGGAQLMAVFLGGELYQHLPDDMPDALPHEQQLPPHQGSHSVLIQPDTFLSTLSPRKSWAVNSSHHQGIKSAGRGIVSAIAEDNLIEAIEDPSRSFFVGVQWHPEFGIEYPDRKIFSALIAKAKLYAQPQ</sequence>
<dbReference type="Pfam" id="PF07722">
    <property type="entry name" value="Peptidase_C26"/>
    <property type="match status" value="1"/>
</dbReference>
<dbReference type="EMBL" id="CAMXCH010000003">
    <property type="protein sequence ID" value="CAI3948007.1"/>
    <property type="molecule type" value="Genomic_DNA"/>
</dbReference>
<evidence type="ECO:0000313" key="2">
    <source>
        <dbReference type="Proteomes" id="UP001154272"/>
    </source>
</evidence>
<comment type="caution">
    <text evidence="1">The sequence shown here is derived from an EMBL/GenBank/DDBJ whole genome shotgun (WGS) entry which is preliminary data.</text>
</comment>
<proteinExistence type="predicted"/>
<organism evidence="1 2">
    <name type="scientific">Commensalibacter papalotli</name>
    <name type="common">ex Botero et al. 2024</name>
    <dbReference type="NCBI Taxonomy" id="2972766"/>
    <lineage>
        <taxon>Bacteria</taxon>
        <taxon>Pseudomonadati</taxon>
        <taxon>Pseudomonadota</taxon>
        <taxon>Alphaproteobacteria</taxon>
        <taxon>Acetobacterales</taxon>
        <taxon>Acetobacteraceae</taxon>
    </lineage>
</organism>
<dbReference type="CDD" id="cd01745">
    <property type="entry name" value="GATase1_2"/>
    <property type="match status" value="1"/>
</dbReference>
<evidence type="ECO:0000313" key="1">
    <source>
        <dbReference type="EMBL" id="CAI3948007.1"/>
    </source>
</evidence>
<dbReference type="Gene3D" id="3.40.50.880">
    <property type="match status" value="1"/>
</dbReference>
<keyword evidence="2" id="KW-1185">Reference proteome</keyword>
<dbReference type="PANTHER" id="PTHR43235">
    <property type="entry name" value="GLUTAMINE AMIDOTRANSFERASE PB2B2.05-RELATED"/>
    <property type="match status" value="1"/>
</dbReference>
<dbReference type="PROSITE" id="PS51273">
    <property type="entry name" value="GATASE_TYPE_1"/>
    <property type="match status" value="1"/>
</dbReference>
<dbReference type="SUPFAM" id="SSF52317">
    <property type="entry name" value="Class I glutamine amidotransferase-like"/>
    <property type="match status" value="1"/>
</dbReference>
<protein>
    <submittedName>
        <fullName evidence="1">Contains GATase1-like domain (PuuD) (PDB:1L9X)</fullName>
    </submittedName>
</protein>
<dbReference type="Proteomes" id="UP001154272">
    <property type="component" value="Unassembled WGS sequence"/>
</dbReference>
<name>A0ABM9HRL1_9PROT</name>
<accession>A0ABM9HRL1</accession>
<gene>
    <name evidence="1" type="ORF">R83534S58_LOCUS1537</name>
</gene>
<dbReference type="InterPro" id="IPR044668">
    <property type="entry name" value="PuuD-like"/>
</dbReference>
<reference evidence="1" key="1">
    <citation type="submission" date="2022-10" db="EMBL/GenBank/DDBJ databases">
        <authorList>
            <person name="Botero Cardona J."/>
        </authorList>
    </citation>
    <scope>NUCLEOTIDE SEQUENCE</scope>
    <source>
        <strain evidence="1">R-83534</strain>
    </source>
</reference>
<dbReference type="PANTHER" id="PTHR43235:SF1">
    <property type="entry name" value="GLUTAMINE AMIDOTRANSFERASE PB2B2.05-RELATED"/>
    <property type="match status" value="1"/>
</dbReference>